<name>A0A178WJT4_ARATH</name>
<proteinExistence type="predicted"/>
<dbReference type="Proteomes" id="UP000078284">
    <property type="component" value="Chromosome 1"/>
</dbReference>
<accession>A0A178WJT4</accession>
<comment type="caution">
    <text evidence="1">The sequence shown here is derived from an EMBL/GenBank/DDBJ whole genome shotgun (WGS) entry which is preliminary data.</text>
</comment>
<sequence>MKKENSLSELEHRCQWTAISEKRDTTLFDCFSRRIFPVAEISDTVEPKLEQ</sequence>
<evidence type="ECO:0000313" key="1">
    <source>
        <dbReference type="EMBL" id="OAP18598.1"/>
    </source>
</evidence>
<organism evidence="1 2">
    <name type="scientific">Arabidopsis thaliana</name>
    <name type="common">Mouse-ear cress</name>
    <dbReference type="NCBI Taxonomy" id="3702"/>
    <lineage>
        <taxon>Eukaryota</taxon>
        <taxon>Viridiplantae</taxon>
        <taxon>Streptophyta</taxon>
        <taxon>Embryophyta</taxon>
        <taxon>Tracheophyta</taxon>
        <taxon>Spermatophyta</taxon>
        <taxon>Magnoliopsida</taxon>
        <taxon>eudicotyledons</taxon>
        <taxon>Gunneridae</taxon>
        <taxon>Pentapetalae</taxon>
        <taxon>rosids</taxon>
        <taxon>malvids</taxon>
        <taxon>Brassicales</taxon>
        <taxon>Brassicaceae</taxon>
        <taxon>Camelineae</taxon>
        <taxon>Arabidopsis</taxon>
    </lineage>
</organism>
<dbReference type="AlphaFoldDB" id="A0A178WJT4"/>
<evidence type="ECO:0000313" key="2">
    <source>
        <dbReference type="Proteomes" id="UP000078284"/>
    </source>
</evidence>
<dbReference type="EMBL" id="LUHQ01000001">
    <property type="protein sequence ID" value="OAP18598.1"/>
    <property type="molecule type" value="Genomic_DNA"/>
</dbReference>
<gene>
    <name evidence="1" type="ordered locus">AXX17_At1g13590</name>
</gene>
<reference evidence="2" key="1">
    <citation type="journal article" date="2016" name="Proc. Natl. Acad. Sci. U.S.A.">
        <title>Chromosome-level assembly of Arabidopsis thaliana Ler reveals the extent of translocation and inversion polymorphisms.</title>
        <authorList>
            <person name="Zapata L."/>
            <person name="Ding J."/>
            <person name="Willing E.M."/>
            <person name="Hartwig B."/>
            <person name="Bezdan D."/>
            <person name="Jiao W.B."/>
            <person name="Patel V."/>
            <person name="Velikkakam James G."/>
            <person name="Koornneef M."/>
            <person name="Ossowski S."/>
            <person name="Schneeberger K."/>
        </authorList>
    </citation>
    <scope>NUCLEOTIDE SEQUENCE [LARGE SCALE GENOMIC DNA]</scope>
    <source>
        <strain evidence="2">cv. Landsberg erecta</strain>
    </source>
</reference>
<protein>
    <submittedName>
        <fullName evidence="1">Uncharacterized protein</fullName>
    </submittedName>
</protein>